<keyword evidence="1" id="KW-0812">Transmembrane</keyword>
<accession>A0A8J2V5K6</accession>
<feature type="transmembrane region" description="Helical" evidence="1">
    <location>
        <begin position="65"/>
        <end position="83"/>
    </location>
</feature>
<name>A0A8J2V5K6_9PROT</name>
<feature type="transmembrane region" description="Helical" evidence="1">
    <location>
        <begin position="114"/>
        <end position="134"/>
    </location>
</feature>
<sequence length="202" mass="22491">MLLVRIATAFFLSLVNLFTTLLVWLLPLAALLLAQTWLPLEFRDWPILLQATGLIKDHLPGAGEAGITPLALALWLGLGALFLKYQLHADNRILAASRDHGAAVDANMRSLPDLFFQAGFLLVLGPLVILVKIFQRPTYAYVSRASHYRDKLIYTAGRQQDLDPGARIVFDSKSYLLAQLLELLCWGAIFYLLLFENGVVSL</sequence>
<evidence type="ECO:0000313" key="2">
    <source>
        <dbReference type="EMBL" id="GGD03251.1"/>
    </source>
</evidence>
<evidence type="ECO:0000313" key="3">
    <source>
        <dbReference type="Proteomes" id="UP000613582"/>
    </source>
</evidence>
<organism evidence="2 3">
    <name type="scientific">Aquisalinus flavus</name>
    <dbReference type="NCBI Taxonomy" id="1526572"/>
    <lineage>
        <taxon>Bacteria</taxon>
        <taxon>Pseudomonadati</taxon>
        <taxon>Pseudomonadota</taxon>
        <taxon>Alphaproteobacteria</taxon>
        <taxon>Parvularculales</taxon>
        <taxon>Parvularculaceae</taxon>
        <taxon>Aquisalinus</taxon>
    </lineage>
</organism>
<reference evidence="2" key="1">
    <citation type="journal article" date="2014" name="Int. J. Syst. Evol. Microbiol.">
        <title>Complete genome sequence of Corynebacterium casei LMG S-19264T (=DSM 44701T), isolated from a smear-ripened cheese.</title>
        <authorList>
            <consortium name="US DOE Joint Genome Institute (JGI-PGF)"/>
            <person name="Walter F."/>
            <person name="Albersmeier A."/>
            <person name="Kalinowski J."/>
            <person name="Ruckert C."/>
        </authorList>
    </citation>
    <scope>NUCLEOTIDE SEQUENCE</scope>
    <source>
        <strain evidence="2">CGMCC 1.12921</strain>
    </source>
</reference>
<comment type="caution">
    <text evidence="2">The sequence shown here is derived from an EMBL/GenBank/DDBJ whole genome shotgun (WGS) entry which is preliminary data.</text>
</comment>
<keyword evidence="1" id="KW-1133">Transmembrane helix</keyword>
<keyword evidence="3" id="KW-1185">Reference proteome</keyword>
<reference evidence="2" key="2">
    <citation type="submission" date="2020-09" db="EMBL/GenBank/DDBJ databases">
        <authorList>
            <person name="Sun Q."/>
            <person name="Zhou Y."/>
        </authorList>
    </citation>
    <scope>NUCLEOTIDE SEQUENCE</scope>
    <source>
        <strain evidence="2">CGMCC 1.12921</strain>
    </source>
</reference>
<dbReference type="RefSeq" id="WP_188160205.1">
    <property type="nucleotide sequence ID" value="NZ_BMGH01000001.1"/>
</dbReference>
<gene>
    <name evidence="2" type="ORF">GCM10011342_10330</name>
</gene>
<keyword evidence="1" id="KW-0472">Membrane</keyword>
<proteinExistence type="predicted"/>
<dbReference type="Proteomes" id="UP000613582">
    <property type="component" value="Unassembled WGS sequence"/>
</dbReference>
<feature type="transmembrane region" description="Helical" evidence="1">
    <location>
        <begin position="6"/>
        <end position="33"/>
    </location>
</feature>
<feature type="transmembrane region" description="Helical" evidence="1">
    <location>
        <begin position="175"/>
        <end position="194"/>
    </location>
</feature>
<evidence type="ECO:0000256" key="1">
    <source>
        <dbReference type="SAM" id="Phobius"/>
    </source>
</evidence>
<dbReference type="AlphaFoldDB" id="A0A8J2V5K6"/>
<dbReference type="EMBL" id="BMGH01000001">
    <property type="protein sequence ID" value="GGD03251.1"/>
    <property type="molecule type" value="Genomic_DNA"/>
</dbReference>
<protein>
    <submittedName>
        <fullName evidence="2">Uncharacterized protein</fullName>
    </submittedName>
</protein>